<name>A0A2S5GHE3_9BACL</name>
<gene>
    <name evidence="2" type="ORF">C4B60_03250</name>
</gene>
<protein>
    <submittedName>
        <fullName evidence="2">Uncharacterized protein</fullName>
    </submittedName>
</protein>
<organism evidence="2 3">
    <name type="scientific">Jeotgalibacillus proteolyticus</name>
    <dbReference type="NCBI Taxonomy" id="2082395"/>
    <lineage>
        <taxon>Bacteria</taxon>
        <taxon>Bacillati</taxon>
        <taxon>Bacillota</taxon>
        <taxon>Bacilli</taxon>
        <taxon>Bacillales</taxon>
        <taxon>Caryophanaceae</taxon>
        <taxon>Jeotgalibacillus</taxon>
    </lineage>
</organism>
<keyword evidence="3" id="KW-1185">Reference proteome</keyword>
<feature type="transmembrane region" description="Helical" evidence="1">
    <location>
        <begin position="6"/>
        <end position="26"/>
    </location>
</feature>
<keyword evidence="1" id="KW-1133">Transmembrane helix</keyword>
<reference evidence="2 3" key="1">
    <citation type="submission" date="2018-02" db="EMBL/GenBank/DDBJ databases">
        <title>Jeotgalibacillus proteolyticum sp. nov. a protease producing bacterium isolated from ocean sediments of Laizhou Bay.</title>
        <authorList>
            <person name="Li Y."/>
        </authorList>
    </citation>
    <scope>NUCLEOTIDE SEQUENCE [LARGE SCALE GENOMIC DNA]</scope>
    <source>
        <strain evidence="2 3">22-7</strain>
    </source>
</reference>
<proteinExistence type="predicted"/>
<comment type="caution">
    <text evidence="2">The sequence shown here is derived from an EMBL/GenBank/DDBJ whole genome shotgun (WGS) entry which is preliminary data.</text>
</comment>
<evidence type="ECO:0000256" key="1">
    <source>
        <dbReference type="SAM" id="Phobius"/>
    </source>
</evidence>
<accession>A0A2S5GHE3</accession>
<keyword evidence="1" id="KW-0472">Membrane</keyword>
<keyword evidence="1" id="KW-0812">Transmembrane</keyword>
<evidence type="ECO:0000313" key="2">
    <source>
        <dbReference type="EMBL" id="PPA72406.1"/>
    </source>
</evidence>
<dbReference type="EMBL" id="PREZ01000001">
    <property type="protein sequence ID" value="PPA72406.1"/>
    <property type="molecule type" value="Genomic_DNA"/>
</dbReference>
<dbReference type="Proteomes" id="UP000239047">
    <property type="component" value="Unassembled WGS sequence"/>
</dbReference>
<sequence length="59" mass="6949">MIIKWLFLLCTLVLLALSFNLIIKISSKMMYPPRQVRIRNAFISTAACVLFFSLTYFTW</sequence>
<dbReference type="InterPro" id="IPR058724">
    <property type="entry name" value="YhzF"/>
</dbReference>
<dbReference type="Pfam" id="PF26302">
    <property type="entry name" value="YhzF"/>
    <property type="match status" value="1"/>
</dbReference>
<evidence type="ECO:0000313" key="3">
    <source>
        <dbReference type="Proteomes" id="UP000239047"/>
    </source>
</evidence>
<dbReference type="AlphaFoldDB" id="A0A2S5GHE3"/>
<feature type="transmembrane region" description="Helical" evidence="1">
    <location>
        <begin position="38"/>
        <end position="57"/>
    </location>
</feature>